<dbReference type="InterPro" id="IPR001638">
    <property type="entry name" value="Solute-binding_3/MltF_N"/>
</dbReference>
<keyword evidence="10" id="KW-1185">Reference proteome</keyword>
<dbReference type="RefSeq" id="WP_163064889.1">
    <property type="nucleotide sequence ID" value="NZ_CP048649.1"/>
</dbReference>
<evidence type="ECO:0000313" key="9">
    <source>
        <dbReference type="EMBL" id="QIB67969.1"/>
    </source>
</evidence>
<organism evidence="9 10">
    <name type="scientific">Aminipila butyrica</name>
    <dbReference type="NCBI Taxonomy" id="433296"/>
    <lineage>
        <taxon>Bacteria</taxon>
        <taxon>Bacillati</taxon>
        <taxon>Bacillota</taxon>
        <taxon>Clostridia</taxon>
        <taxon>Peptostreptococcales</taxon>
        <taxon>Anaerovoracaceae</taxon>
        <taxon>Aminipila</taxon>
    </lineage>
</organism>
<dbReference type="Proteomes" id="UP000466848">
    <property type="component" value="Chromosome"/>
</dbReference>
<protein>
    <submittedName>
        <fullName evidence="9">ABC transporter substrate-binding protein</fullName>
    </submittedName>
</protein>
<dbReference type="SUPFAM" id="SSF53850">
    <property type="entry name" value="Periplasmic binding protein-like II"/>
    <property type="match status" value="1"/>
</dbReference>
<comment type="subcellular location">
    <subcellularLocation>
        <location evidence="1">Cell inner membrane</location>
    </subcellularLocation>
</comment>
<evidence type="ECO:0000256" key="5">
    <source>
        <dbReference type="ARBA" id="ARBA00022519"/>
    </source>
</evidence>
<evidence type="ECO:0000256" key="4">
    <source>
        <dbReference type="ARBA" id="ARBA00022475"/>
    </source>
</evidence>
<dbReference type="GO" id="GO:0005886">
    <property type="term" value="C:plasma membrane"/>
    <property type="evidence" value="ECO:0007669"/>
    <property type="project" value="UniProtKB-SubCell"/>
</dbReference>
<evidence type="ECO:0000259" key="8">
    <source>
        <dbReference type="SMART" id="SM00062"/>
    </source>
</evidence>
<evidence type="ECO:0000256" key="3">
    <source>
        <dbReference type="ARBA" id="ARBA00022448"/>
    </source>
</evidence>
<feature type="signal peptide" evidence="7">
    <location>
        <begin position="1"/>
        <end position="27"/>
    </location>
</feature>
<dbReference type="Gene3D" id="3.40.190.10">
    <property type="entry name" value="Periplasmic binding protein-like II"/>
    <property type="match status" value="2"/>
</dbReference>
<evidence type="ECO:0000256" key="6">
    <source>
        <dbReference type="ARBA" id="ARBA00023136"/>
    </source>
</evidence>
<keyword evidence="4" id="KW-1003">Cell membrane</keyword>
<feature type="domain" description="Solute-binding protein family 3/N-terminal" evidence="8">
    <location>
        <begin position="43"/>
        <end position="270"/>
    </location>
</feature>
<dbReference type="InterPro" id="IPR044527">
    <property type="entry name" value="NrtA/CpmA_ABC-bd_dom"/>
</dbReference>
<reference evidence="9 10" key="1">
    <citation type="submission" date="2020-02" db="EMBL/GenBank/DDBJ databases">
        <authorList>
            <person name="Kim Y.B."/>
            <person name="Roh S.W."/>
        </authorList>
    </citation>
    <scope>NUCLEOTIDE SEQUENCE [LARGE SCALE GENOMIC DNA]</scope>
    <source>
        <strain evidence="9 10">DSM 103574</strain>
    </source>
</reference>
<sequence length="360" mass="39453">MKKGNIKRRWLSALLICALLFTAVGCAGTAGGKTSSKKSDLIDFSIGYLPSTGHLLYFVAKDKGFFEEEGLNADLVLFAENNSMLTALENKKLQAGALGSTNSIQYISQGHKVTIFGGAMTEGHALVVKKEVVEGLGDKADLSALKGKRIADTFGGTADVVFRQGLIDAGLDPEKDVELVSAESGAAAFAALKNDEIDGAILFTPFRKLAEDAGYKILSYSGEVEGFGHHPCCRQVAETAELEKNPDTYVKFLRALIKAYKFYQENEEETVDIIANYVDIDKDILKAETYGKYISSNPDPDRASTVTFYDAMVNLKYVEPFDIEASINTELYEKALASIIKEKPEDKVYQSLVKYHEENK</sequence>
<comment type="similarity">
    <text evidence="2">Belongs to the bacterial solute-binding protein SsuA/TauA family.</text>
</comment>
<accession>A0A858BRZ7</accession>
<evidence type="ECO:0000256" key="7">
    <source>
        <dbReference type="SAM" id="SignalP"/>
    </source>
</evidence>
<dbReference type="SMART" id="SM00062">
    <property type="entry name" value="PBPb"/>
    <property type="match status" value="1"/>
</dbReference>
<dbReference type="PANTHER" id="PTHR30024:SF42">
    <property type="entry name" value="ALIPHATIC SULFONATES-BINDING PROTEIN-RELATED"/>
    <property type="match status" value="1"/>
</dbReference>
<dbReference type="CDD" id="cd13553">
    <property type="entry name" value="PBP2_NrtA_CpmA_like"/>
    <property type="match status" value="1"/>
</dbReference>
<keyword evidence="5" id="KW-0997">Cell inner membrane</keyword>
<evidence type="ECO:0000256" key="1">
    <source>
        <dbReference type="ARBA" id="ARBA00004533"/>
    </source>
</evidence>
<dbReference type="AlphaFoldDB" id="A0A858BRZ7"/>
<dbReference type="EMBL" id="CP048649">
    <property type="protein sequence ID" value="QIB67969.1"/>
    <property type="molecule type" value="Genomic_DNA"/>
</dbReference>
<dbReference type="PROSITE" id="PS51257">
    <property type="entry name" value="PROKAR_LIPOPROTEIN"/>
    <property type="match status" value="1"/>
</dbReference>
<keyword evidence="3" id="KW-0813">Transport</keyword>
<evidence type="ECO:0000313" key="10">
    <source>
        <dbReference type="Proteomes" id="UP000466848"/>
    </source>
</evidence>
<gene>
    <name evidence="9" type="ORF">Ami103574_00990</name>
</gene>
<keyword evidence="7" id="KW-0732">Signal</keyword>
<proteinExistence type="inferred from homology"/>
<name>A0A858BRZ7_9FIRM</name>
<dbReference type="PANTHER" id="PTHR30024">
    <property type="entry name" value="ALIPHATIC SULFONATES-BINDING PROTEIN-RELATED"/>
    <property type="match status" value="1"/>
</dbReference>
<dbReference type="KEGG" id="abut:Ami103574_00990"/>
<dbReference type="Pfam" id="PF13379">
    <property type="entry name" value="NMT1_2"/>
    <property type="match status" value="1"/>
</dbReference>
<feature type="chain" id="PRO_5039066101" evidence="7">
    <location>
        <begin position="28"/>
        <end position="360"/>
    </location>
</feature>
<keyword evidence="6" id="KW-0472">Membrane</keyword>
<evidence type="ECO:0000256" key="2">
    <source>
        <dbReference type="ARBA" id="ARBA00010742"/>
    </source>
</evidence>